<reference evidence="2 3" key="1">
    <citation type="submission" date="2017-12" db="EMBL/GenBank/DDBJ databases">
        <title>Sequencing the genomes of 1000 Actinobacteria strains.</title>
        <authorList>
            <person name="Klenk H.-P."/>
        </authorList>
    </citation>
    <scope>NUCLEOTIDE SEQUENCE [LARGE SCALE GENOMIC DNA]</scope>
    <source>
        <strain evidence="2 3">DSM 45165</strain>
    </source>
</reference>
<name>A0A2N3WFC0_9PSEU</name>
<gene>
    <name evidence="2" type="ORF">ATK30_3404</name>
</gene>
<organism evidence="2 3">
    <name type="scientific">Amycolatopsis echigonensis</name>
    <dbReference type="NCBI Taxonomy" id="2576905"/>
    <lineage>
        <taxon>Bacteria</taxon>
        <taxon>Bacillati</taxon>
        <taxon>Actinomycetota</taxon>
        <taxon>Actinomycetes</taxon>
        <taxon>Pseudonocardiales</taxon>
        <taxon>Pseudonocardiaceae</taxon>
        <taxon>Amycolatopsis</taxon>
    </lineage>
</organism>
<keyword evidence="3" id="KW-1185">Reference proteome</keyword>
<protein>
    <submittedName>
        <fullName evidence="2">Uncharacterized protein</fullName>
    </submittedName>
</protein>
<feature type="region of interest" description="Disordered" evidence="1">
    <location>
        <begin position="190"/>
        <end position="227"/>
    </location>
</feature>
<evidence type="ECO:0000313" key="2">
    <source>
        <dbReference type="EMBL" id="PKV92584.1"/>
    </source>
</evidence>
<evidence type="ECO:0000313" key="3">
    <source>
        <dbReference type="Proteomes" id="UP000233750"/>
    </source>
</evidence>
<dbReference type="RefSeq" id="WP_229857379.1">
    <property type="nucleotide sequence ID" value="NZ_JACJHR010000011.1"/>
</dbReference>
<dbReference type="AlphaFoldDB" id="A0A2N3WFC0"/>
<feature type="compositionally biased region" description="Basic residues" evidence="1">
    <location>
        <begin position="212"/>
        <end position="227"/>
    </location>
</feature>
<dbReference type="Proteomes" id="UP000233750">
    <property type="component" value="Unassembled WGS sequence"/>
</dbReference>
<proteinExistence type="predicted"/>
<evidence type="ECO:0000256" key="1">
    <source>
        <dbReference type="SAM" id="MobiDB-lite"/>
    </source>
</evidence>
<feature type="compositionally biased region" description="Low complexity" evidence="1">
    <location>
        <begin position="194"/>
        <end position="205"/>
    </location>
</feature>
<comment type="caution">
    <text evidence="2">The sequence shown here is derived from an EMBL/GenBank/DDBJ whole genome shotgun (WGS) entry which is preliminary data.</text>
</comment>
<sequence>MDATVYTSEHQGHTYSISVDNERNPYRRDWEVGLEHADQDGKAVDDWQRGSRAFSSRDAQLEFVRRRLATLSGCGATAWHAVADEGDAVRDIAAVVSACWSRRYRRRTSARSAEIEVGPRVPSLAHMDQRWPDILPQCSLSNSGNSDAGNPCSAYCPSAYDAWLSRGTPIGFRPVWTIAANRRPILRAQRRDTGAAASGMPPAGAQLEIRRYRARPAGRRPGRGGPA</sequence>
<dbReference type="EMBL" id="PJMY01000003">
    <property type="protein sequence ID" value="PKV92584.1"/>
    <property type="molecule type" value="Genomic_DNA"/>
</dbReference>
<accession>A0A2N3WFC0</accession>